<feature type="transmembrane region" description="Helical" evidence="1">
    <location>
        <begin position="20"/>
        <end position="37"/>
    </location>
</feature>
<keyword evidence="1" id="KW-0812">Transmembrane</keyword>
<name>A0ABP1E741_9APHY</name>
<dbReference type="EMBL" id="OZ037951">
    <property type="protein sequence ID" value="CAL1715324.1"/>
    <property type="molecule type" value="Genomic_DNA"/>
</dbReference>
<feature type="domain" description="DUF6533" evidence="2">
    <location>
        <begin position="20"/>
        <end position="65"/>
    </location>
</feature>
<feature type="transmembrane region" description="Helical" evidence="1">
    <location>
        <begin position="49"/>
        <end position="66"/>
    </location>
</feature>
<sequence>MVVASPDVLTLLSHTRLHGYMHTAATVLIWYDYFLTLSDEIQYFWGRRLTWATSLFFINRYVVLLTQTFNLYPKVASHVTFQVSKIAIGFILTGSGVLQQFIVDMILCVRLYAIYNKSKRVLFFLLTLLFACTISSIAVIAVVALRTRGTTTPAPGLSQCTIETPYKVLWLFWIPILVYESTGFSMVLYKAYQYLKERRLLRGTSFHTDSLIAVLYRDSLLYFAGIFALYVTTCVIFSNPDPSISGIMDGPTLVLDAIMGSRVLFNLRSEDRKRENVKSTAVGNITTVEFASNDTRVRTTDDMEMSADISSRTSNS</sequence>
<evidence type="ECO:0000313" key="3">
    <source>
        <dbReference type="EMBL" id="CAL1715324.1"/>
    </source>
</evidence>
<accession>A0ABP1E741</accession>
<feature type="transmembrane region" description="Helical" evidence="1">
    <location>
        <begin position="220"/>
        <end position="238"/>
    </location>
</feature>
<gene>
    <name evidence="3" type="ORF">GFSPODELE1_LOCUS10171</name>
</gene>
<evidence type="ECO:0000313" key="4">
    <source>
        <dbReference type="Proteomes" id="UP001497453"/>
    </source>
</evidence>
<proteinExistence type="predicted"/>
<keyword evidence="1" id="KW-1133">Transmembrane helix</keyword>
<organism evidence="3 4">
    <name type="scientific">Somion occarium</name>
    <dbReference type="NCBI Taxonomy" id="3059160"/>
    <lineage>
        <taxon>Eukaryota</taxon>
        <taxon>Fungi</taxon>
        <taxon>Dikarya</taxon>
        <taxon>Basidiomycota</taxon>
        <taxon>Agaricomycotina</taxon>
        <taxon>Agaricomycetes</taxon>
        <taxon>Polyporales</taxon>
        <taxon>Cerrenaceae</taxon>
        <taxon>Somion</taxon>
    </lineage>
</organism>
<dbReference type="Pfam" id="PF20151">
    <property type="entry name" value="DUF6533"/>
    <property type="match status" value="1"/>
</dbReference>
<keyword evidence="4" id="KW-1185">Reference proteome</keyword>
<evidence type="ECO:0000256" key="1">
    <source>
        <dbReference type="SAM" id="Phobius"/>
    </source>
</evidence>
<dbReference type="InterPro" id="IPR045340">
    <property type="entry name" value="DUF6533"/>
</dbReference>
<protein>
    <recommendedName>
        <fullName evidence="2">DUF6533 domain-containing protein</fullName>
    </recommendedName>
</protein>
<reference evidence="4" key="1">
    <citation type="submission" date="2024-04" db="EMBL/GenBank/DDBJ databases">
        <authorList>
            <person name="Shaw F."/>
            <person name="Minotto A."/>
        </authorList>
    </citation>
    <scope>NUCLEOTIDE SEQUENCE [LARGE SCALE GENOMIC DNA]</scope>
</reference>
<feature type="transmembrane region" description="Helical" evidence="1">
    <location>
        <begin position="86"/>
        <end position="109"/>
    </location>
</feature>
<feature type="transmembrane region" description="Helical" evidence="1">
    <location>
        <begin position="170"/>
        <end position="192"/>
    </location>
</feature>
<keyword evidence="1" id="KW-0472">Membrane</keyword>
<feature type="transmembrane region" description="Helical" evidence="1">
    <location>
        <begin position="121"/>
        <end position="145"/>
    </location>
</feature>
<dbReference type="Proteomes" id="UP001497453">
    <property type="component" value="Chromosome 8"/>
</dbReference>
<evidence type="ECO:0000259" key="2">
    <source>
        <dbReference type="Pfam" id="PF20151"/>
    </source>
</evidence>